<dbReference type="Gene3D" id="3.40.50.150">
    <property type="entry name" value="Vaccinia Virus protein VP39"/>
    <property type="match status" value="1"/>
</dbReference>
<name>A0AAN5DIG0_9BILA</name>
<protein>
    <recommendedName>
        <fullName evidence="3">protein-L-isoaspartate(D-aspartate) O-methyltransferase</fullName>
        <ecNumber evidence="3">2.1.1.77</ecNumber>
    </recommendedName>
</protein>
<organism evidence="8 9">
    <name type="scientific">Pristionchus mayeri</name>
    <dbReference type="NCBI Taxonomy" id="1317129"/>
    <lineage>
        <taxon>Eukaryota</taxon>
        <taxon>Metazoa</taxon>
        <taxon>Ecdysozoa</taxon>
        <taxon>Nematoda</taxon>
        <taxon>Chromadorea</taxon>
        <taxon>Rhabditida</taxon>
        <taxon>Rhabditina</taxon>
        <taxon>Diplogasteromorpha</taxon>
        <taxon>Diplogasteroidea</taxon>
        <taxon>Neodiplogasteridae</taxon>
        <taxon>Pristionchus</taxon>
    </lineage>
</organism>
<dbReference type="InterPro" id="IPR029063">
    <property type="entry name" value="SAM-dependent_MTases_sf"/>
</dbReference>
<evidence type="ECO:0000313" key="8">
    <source>
        <dbReference type="EMBL" id="GMR62902.1"/>
    </source>
</evidence>
<dbReference type="Pfam" id="PF01135">
    <property type="entry name" value="PCMT"/>
    <property type="match status" value="1"/>
</dbReference>
<comment type="caution">
    <text evidence="8">The sequence shown here is derived from an EMBL/GenBank/DDBJ whole genome shotgun (WGS) entry which is preliminary data.</text>
</comment>
<evidence type="ECO:0000256" key="1">
    <source>
        <dbReference type="ARBA" id="ARBA00004496"/>
    </source>
</evidence>
<keyword evidence="4" id="KW-0963">Cytoplasm</keyword>
<keyword evidence="9" id="KW-1185">Reference proteome</keyword>
<dbReference type="GO" id="GO:0005737">
    <property type="term" value="C:cytoplasm"/>
    <property type="evidence" value="ECO:0007669"/>
    <property type="project" value="UniProtKB-SubCell"/>
</dbReference>
<dbReference type="GO" id="GO:0004719">
    <property type="term" value="F:protein-L-isoaspartate (D-aspartate) O-methyltransferase activity"/>
    <property type="evidence" value="ECO:0007669"/>
    <property type="project" value="UniProtKB-EC"/>
</dbReference>
<dbReference type="InterPro" id="IPR000682">
    <property type="entry name" value="PCMT"/>
</dbReference>
<gene>
    <name evidence="8" type="ORF">PMAYCL1PPCAC_33097</name>
</gene>
<dbReference type="EMBL" id="BTRK01000006">
    <property type="protein sequence ID" value="GMR62902.1"/>
    <property type="molecule type" value="Genomic_DNA"/>
</dbReference>
<dbReference type="AlphaFoldDB" id="A0AAN5DIG0"/>
<dbReference type="GO" id="GO:0032259">
    <property type="term" value="P:methylation"/>
    <property type="evidence" value="ECO:0007669"/>
    <property type="project" value="UniProtKB-KW"/>
</dbReference>
<keyword evidence="7" id="KW-0949">S-adenosyl-L-methionine</keyword>
<dbReference type="PANTHER" id="PTHR11579">
    <property type="entry name" value="PROTEIN-L-ISOASPARTATE O-METHYLTRANSFERASE"/>
    <property type="match status" value="1"/>
</dbReference>
<keyword evidence="5" id="KW-0489">Methyltransferase</keyword>
<evidence type="ECO:0000313" key="9">
    <source>
        <dbReference type="Proteomes" id="UP001328107"/>
    </source>
</evidence>
<dbReference type="Proteomes" id="UP001328107">
    <property type="component" value="Unassembled WGS sequence"/>
</dbReference>
<dbReference type="PANTHER" id="PTHR11579:SF0">
    <property type="entry name" value="PROTEIN-L-ISOASPARTATE(D-ASPARTATE) O-METHYLTRANSFERASE"/>
    <property type="match status" value="1"/>
</dbReference>
<accession>A0AAN5DIG0</accession>
<sequence length="136" mass="14603">GSGYLTAAMAVMVGSSGKVVGIDHIPELVEISKRNIEKHHADLLSSGRIELITGDGRMGKPIEGGYNVIHVGASAPILPMELIRQLADGGRMVIPVGTTSQEFVQVDREGDQFRKKSLHGVIYVPLTSREEQLGTN</sequence>
<evidence type="ECO:0000256" key="6">
    <source>
        <dbReference type="ARBA" id="ARBA00022679"/>
    </source>
</evidence>
<dbReference type="SUPFAM" id="SSF53335">
    <property type="entry name" value="S-adenosyl-L-methionine-dependent methyltransferases"/>
    <property type="match status" value="1"/>
</dbReference>
<evidence type="ECO:0000256" key="7">
    <source>
        <dbReference type="ARBA" id="ARBA00022691"/>
    </source>
</evidence>
<dbReference type="CDD" id="cd02440">
    <property type="entry name" value="AdoMet_MTases"/>
    <property type="match status" value="1"/>
</dbReference>
<evidence type="ECO:0000256" key="3">
    <source>
        <dbReference type="ARBA" id="ARBA00011890"/>
    </source>
</evidence>
<comment type="similarity">
    <text evidence="2">Belongs to the methyltransferase superfamily. L-isoaspartyl/D-aspartyl protein methyltransferase family.</text>
</comment>
<evidence type="ECO:0000256" key="4">
    <source>
        <dbReference type="ARBA" id="ARBA00022490"/>
    </source>
</evidence>
<feature type="non-terminal residue" evidence="8">
    <location>
        <position position="1"/>
    </location>
</feature>
<proteinExistence type="inferred from homology"/>
<dbReference type="EC" id="2.1.1.77" evidence="3"/>
<comment type="subcellular location">
    <subcellularLocation>
        <location evidence="1">Cytoplasm</location>
    </subcellularLocation>
</comment>
<keyword evidence="6" id="KW-0808">Transferase</keyword>
<evidence type="ECO:0000256" key="5">
    <source>
        <dbReference type="ARBA" id="ARBA00022603"/>
    </source>
</evidence>
<evidence type="ECO:0000256" key="2">
    <source>
        <dbReference type="ARBA" id="ARBA00005369"/>
    </source>
</evidence>
<reference evidence="9" key="1">
    <citation type="submission" date="2022-10" db="EMBL/GenBank/DDBJ databases">
        <title>Genome assembly of Pristionchus species.</title>
        <authorList>
            <person name="Yoshida K."/>
            <person name="Sommer R.J."/>
        </authorList>
    </citation>
    <scope>NUCLEOTIDE SEQUENCE [LARGE SCALE GENOMIC DNA]</scope>
    <source>
        <strain evidence="9">RS5460</strain>
    </source>
</reference>